<evidence type="ECO:0000313" key="4">
    <source>
        <dbReference type="EMBL" id="SEO54761.1"/>
    </source>
</evidence>
<evidence type="ECO:0000259" key="3">
    <source>
        <dbReference type="Pfam" id="PF00296"/>
    </source>
</evidence>
<comment type="similarity">
    <text evidence="1">To bacterial alkanal monooxygenase alpha and beta chains.</text>
</comment>
<dbReference type="AlphaFoldDB" id="A0A1H8QL89"/>
<dbReference type="GO" id="GO:0016705">
    <property type="term" value="F:oxidoreductase activity, acting on paired donors, with incorporation or reduction of molecular oxygen"/>
    <property type="evidence" value="ECO:0007669"/>
    <property type="project" value="InterPro"/>
</dbReference>
<evidence type="ECO:0000256" key="1">
    <source>
        <dbReference type="ARBA" id="ARBA00007789"/>
    </source>
</evidence>
<dbReference type="InterPro" id="IPR019949">
    <property type="entry name" value="CmoO-like"/>
</dbReference>
<accession>A0A1H8QL89</accession>
<dbReference type="FunFam" id="3.20.20.30:FF:000002">
    <property type="entry name" value="LLM class flavin-dependent oxidoreductase"/>
    <property type="match status" value="1"/>
</dbReference>
<keyword evidence="5" id="KW-1185">Reference proteome</keyword>
<dbReference type="CDD" id="cd00347">
    <property type="entry name" value="Flavin_utilizing_monoxygenases"/>
    <property type="match status" value="1"/>
</dbReference>
<dbReference type="GO" id="GO:0005829">
    <property type="term" value="C:cytosol"/>
    <property type="evidence" value="ECO:0007669"/>
    <property type="project" value="TreeGrafter"/>
</dbReference>
<dbReference type="InterPro" id="IPR036661">
    <property type="entry name" value="Luciferase-like_sf"/>
</dbReference>
<dbReference type="InterPro" id="IPR011251">
    <property type="entry name" value="Luciferase-like_dom"/>
</dbReference>
<dbReference type="PANTHER" id="PTHR30137:SF6">
    <property type="entry name" value="LUCIFERASE-LIKE MONOOXYGENASE"/>
    <property type="match status" value="1"/>
</dbReference>
<dbReference type="NCBIfam" id="TIGR03558">
    <property type="entry name" value="oxido_grp_1"/>
    <property type="match status" value="1"/>
</dbReference>
<dbReference type="RefSeq" id="WP_091639838.1">
    <property type="nucleotide sequence ID" value="NZ_FOEG01000001.1"/>
</dbReference>
<reference evidence="4 5" key="1">
    <citation type="submission" date="2016-10" db="EMBL/GenBank/DDBJ databases">
        <authorList>
            <person name="de Groot N.N."/>
        </authorList>
    </citation>
    <scope>NUCLEOTIDE SEQUENCE [LARGE SCALE GENOMIC DNA]</scope>
    <source>
        <strain evidence="4 5">CGMCC 1.6291</strain>
    </source>
</reference>
<sequence length="344" mass="36664">MNGAATTPVSVLDLASITQGGSPGDAFERTVAHAREADRLGFQRIWLAEHHNLDGIASAATAVLIGHVAAQTQRIRVGSGGVMLPNHAPLVIAEQFGTLETLYPGRIDLGLGRAPGTDGATARALRGANALQEPDFAELLAELRGYLAPARDQQKVRAIPGQGLDIPIWLLGSSGYSAQLAGQLGLPFAFASHFAPRHLMDALRLYREVFQPSAVLDEPYAMVAMNVITADTDAEAERLATSVKQRFLRMIRNQRGRLDPPVDTMDGLWSRQEQAMVENTLSASAFGAPETVRETINHFLDTTGANELIITNDVYDAAARLRSLQLLAEVMMPGPGGAADAGAG</sequence>
<dbReference type="InterPro" id="IPR050766">
    <property type="entry name" value="Bact_Lucif_Oxidored"/>
</dbReference>
<dbReference type="Pfam" id="PF00296">
    <property type="entry name" value="Bac_luciferase"/>
    <property type="match status" value="1"/>
</dbReference>
<gene>
    <name evidence="4" type="ORF">SAMN04488052_101636</name>
</gene>
<name>A0A1H8QL89_9GAMM</name>
<dbReference type="PANTHER" id="PTHR30137">
    <property type="entry name" value="LUCIFERASE-LIKE MONOOXYGENASE"/>
    <property type="match status" value="1"/>
</dbReference>
<evidence type="ECO:0000256" key="2">
    <source>
        <dbReference type="ARBA" id="ARBA00074555"/>
    </source>
</evidence>
<dbReference type="Proteomes" id="UP000199657">
    <property type="component" value="Unassembled WGS sequence"/>
</dbReference>
<dbReference type="Gene3D" id="3.20.20.30">
    <property type="entry name" value="Luciferase-like domain"/>
    <property type="match status" value="1"/>
</dbReference>
<organism evidence="4 5">
    <name type="scientific">Aquisalimonas asiatica</name>
    <dbReference type="NCBI Taxonomy" id="406100"/>
    <lineage>
        <taxon>Bacteria</taxon>
        <taxon>Pseudomonadati</taxon>
        <taxon>Pseudomonadota</taxon>
        <taxon>Gammaproteobacteria</taxon>
        <taxon>Chromatiales</taxon>
        <taxon>Ectothiorhodospiraceae</taxon>
        <taxon>Aquisalimonas</taxon>
    </lineage>
</organism>
<evidence type="ECO:0000313" key="5">
    <source>
        <dbReference type="Proteomes" id="UP000199657"/>
    </source>
</evidence>
<feature type="domain" description="Luciferase-like" evidence="3">
    <location>
        <begin position="13"/>
        <end position="304"/>
    </location>
</feature>
<proteinExistence type="predicted"/>
<dbReference type="STRING" id="406100.SAMN04488052_101636"/>
<dbReference type="SUPFAM" id="SSF51679">
    <property type="entry name" value="Bacterial luciferase-like"/>
    <property type="match status" value="1"/>
</dbReference>
<dbReference type="OrthoDB" id="9780518at2"/>
<protein>
    <recommendedName>
        <fullName evidence="2">Luciferase-like monooxygenase</fullName>
    </recommendedName>
</protein>
<dbReference type="EMBL" id="FOEG01000001">
    <property type="protein sequence ID" value="SEO54761.1"/>
    <property type="molecule type" value="Genomic_DNA"/>
</dbReference>